<organism evidence="1 2">
    <name type="scientific">Paenibacillus faecis</name>
    <dbReference type="NCBI Taxonomy" id="862114"/>
    <lineage>
        <taxon>Bacteria</taxon>
        <taxon>Bacillati</taxon>
        <taxon>Bacillota</taxon>
        <taxon>Bacilli</taxon>
        <taxon>Bacillales</taxon>
        <taxon>Paenibacillaceae</taxon>
        <taxon>Paenibacillus</taxon>
    </lineage>
</organism>
<keyword evidence="2" id="KW-1185">Reference proteome</keyword>
<proteinExistence type="predicted"/>
<evidence type="ECO:0000313" key="2">
    <source>
        <dbReference type="Proteomes" id="UP000325218"/>
    </source>
</evidence>
<name>A0A5D0D297_9BACL</name>
<dbReference type="Proteomes" id="UP000325218">
    <property type="component" value="Unassembled WGS sequence"/>
</dbReference>
<evidence type="ECO:0008006" key="3">
    <source>
        <dbReference type="Google" id="ProtNLM"/>
    </source>
</evidence>
<comment type="caution">
    <text evidence="1">The sequence shown here is derived from an EMBL/GenBank/DDBJ whole genome shotgun (WGS) entry which is preliminary data.</text>
</comment>
<dbReference type="OrthoDB" id="2645648at2"/>
<reference evidence="1 2" key="1">
    <citation type="submission" date="2019-08" db="EMBL/GenBank/DDBJ databases">
        <title>Genome sequencing of Paenibacillus faecis DSM 23593(T).</title>
        <authorList>
            <person name="Kook J.-K."/>
            <person name="Park S.-N."/>
            <person name="Lim Y.K."/>
        </authorList>
    </citation>
    <scope>NUCLEOTIDE SEQUENCE [LARGE SCALE GENOMIC DNA]</scope>
    <source>
        <strain evidence="1 2">DSM 23593</strain>
    </source>
</reference>
<protein>
    <recommendedName>
        <fullName evidence="3">Terpene synthase</fullName>
    </recommendedName>
</protein>
<dbReference type="EMBL" id="VSDO01000001">
    <property type="protein sequence ID" value="TYA15287.1"/>
    <property type="molecule type" value="Genomic_DNA"/>
</dbReference>
<gene>
    <name evidence="1" type="ORF">FRY98_06545</name>
</gene>
<evidence type="ECO:0000313" key="1">
    <source>
        <dbReference type="EMBL" id="TYA15287.1"/>
    </source>
</evidence>
<accession>A0A5D0D297</accession>
<dbReference type="AlphaFoldDB" id="A0A5D0D297"/>
<sequence length="320" mass="36707">MADKRRINLNWLHAYEEELKLAFDDAEKRLTVLPASLREPAVEFLHKFHVLREKSSKNYICYLLPFWLKEPADIDLADCRRIAAANILGMLYYQLVDAAMDEPDSAKTGRLPMAQLIHLEFIQMYQRYFPGNSPFWAYHQKYVAEWAEAVSKEAVSDYFYDDPVKMAHKAAPVKLSVAGAMLLAKRGERIPQIEQAVDTVLITLQLLDDWDDWEKDLKENSYNALVSVIQTELDIPKERRPTADEVRRGITVFGALSRLAELGNRNHDSLLNIQEFVPDLVAFHATLRTNLNDGAAEMERERNALLQAGGLGYWLTKHMS</sequence>